<gene>
    <name evidence="2" type="ORF">RUM43_009729</name>
</gene>
<evidence type="ECO:0000313" key="3">
    <source>
        <dbReference type="Proteomes" id="UP001372834"/>
    </source>
</evidence>
<dbReference type="Proteomes" id="UP001372834">
    <property type="component" value="Unassembled WGS sequence"/>
</dbReference>
<dbReference type="GO" id="GO:0090324">
    <property type="term" value="P:negative regulation of oxidative phosphorylation"/>
    <property type="evidence" value="ECO:0007669"/>
    <property type="project" value="InterPro"/>
</dbReference>
<organism evidence="2 3">
    <name type="scientific">Polyplax serrata</name>
    <name type="common">Common mouse louse</name>
    <dbReference type="NCBI Taxonomy" id="468196"/>
    <lineage>
        <taxon>Eukaryota</taxon>
        <taxon>Metazoa</taxon>
        <taxon>Ecdysozoa</taxon>
        <taxon>Arthropoda</taxon>
        <taxon>Hexapoda</taxon>
        <taxon>Insecta</taxon>
        <taxon>Pterygota</taxon>
        <taxon>Neoptera</taxon>
        <taxon>Paraneoptera</taxon>
        <taxon>Psocodea</taxon>
        <taxon>Troctomorpha</taxon>
        <taxon>Phthiraptera</taxon>
        <taxon>Anoplura</taxon>
        <taxon>Polyplacidae</taxon>
        <taxon>Polyplax</taxon>
    </lineage>
</organism>
<comment type="caution">
    <text evidence="2">The sequence shown here is derived from an EMBL/GenBank/DDBJ whole genome shotgun (WGS) entry which is preliminary data.</text>
</comment>
<dbReference type="GO" id="GO:0022904">
    <property type="term" value="P:respiratory electron transport chain"/>
    <property type="evidence" value="ECO:0007669"/>
    <property type="project" value="TreeGrafter"/>
</dbReference>
<dbReference type="PANTHER" id="PTHR21024">
    <property type="entry name" value="GROWTH HORMONE-INDUCIBLE SOLUBLE PROTEIN-RELATED"/>
    <property type="match status" value="1"/>
</dbReference>
<sequence>MSSYKSTVKNLYKTVSLRKSHLLYMGRDYPLGYDYFRVKCHDAFWKNRSETDPAKIRQMIRHGRYMVKELEALYRLKKYRTLKKMYYNQQTDELSELLNKIMCHSRRLR</sequence>
<comment type="similarity">
    <text evidence="1">Belongs to the complex I LYR family.</text>
</comment>
<evidence type="ECO:0000256" key="1">
    <source>
        <dbReference type="ARBA" id="ARBA00009508"/>
    </source>
</evidence>
<dbReference type="Pfam" id="PF13233">
    <property type="entry name" value="Complex1_LYR_2"/>
    <property type="match status" value="1"/>
</dbReference>
<protein>
    <submittedName>
        <fullName evidence="2">Uncharacterized protein</fullName>
    </submittedName>
</protein>
<dbReference type="AlphaFoldDB" id="A0AAN8PJN9"/>
<dbReference type="EMBL" id="JAWJWE010000004">
    <property type="protein sequence ID" value="KAK6636077.1"/>
    <property type="molecule type" value="Genomic_DNA"/>
</dbReference>
<accession>A0AAN8PJN9</accession>
<name>A0AAN8PJN9_POLSC</name>
<reference evidence="2 3" key="1">
    <citation type="submission" date="2023-10" db="EMBL/GenBank/DDBJ databases">
        <title>Genomes of two closely related lineages of the louse Polyplax serrata with different host specificities.</title>
        <authorList>
            <person name="Martinu J."/>
            <person name="Tarabai H."/>
            <person name="Stefka J."/>
            <person name="Hypsa V."/>
        </authorList>
    </citation>
    <scope>NUCLEOTIDE SEQUENCE [LARGE SCALE GENOMIC DNA]</scope>
    <source>
        <strain evidence="2">HR10_N</strain>
    </source>
</reference>
<dbReference type="InterPro" id="IPR045296">
    <property type="entry name" value="Complex1_LYR_ETFRF1_LYRM5"/>
</dbReference>
<dbReference type="CDD" id="cd20265">
    <property type="entry name" value="Complex1_LYR_ETFRF1_LYRM5"/>
    <property type="match status" value="1"/>
</dbReference>
<evidence type="ECO:0000313" key="2">
    <source>
        <dbReference type="EMBL" id="KAK6636077.1"/>
    </source>
</evidence>
<dbReference type="PANTHER" id="PTHR21024:SF0">
    <property type="entry name" value="ELECTRON TRANSFER FLAVOPROTEIN REGULATORY FACTOR 1"/>
    <property type="match status" value="1"/>
</dbReference>
<proteinExistence type="inferred from homology"/>
<dbReference type="GO" id="GO:0005739">
    <property type="term" value="C:mitochondrion"/>
    <property type="evidence" value="ECO:0007669"/>
    <property type="project" value="TreeGrafter"/>
</dbReference>
<dbReference type="InterPro" id="IPR052000">
    <property type="entry name" value="ETFRF1"/>
</dbReference>